<dbReference type="InterPro" id="IPR027417">
    <property type="entry name" value="P-loop_NTPase"/>
</dbReference>
<evidence type="ECO:0000313" key="2">
    <source>
        <dbReference type="EMBL" id="KAJ7689946.1"/>
    </source>
</evidence>
<feature type="domain" description="DEAD/DEAH-box helicase" evidence="1">
    <location>
        <begin position="17"/>
        <end position="126"/>
    </location>
</feature>
<gene>
    <name evidence="2" type="ORF">B0H17DRAFT_884679</name>
</gene>
<dbReference type="SUPFAM" id="SSF52540">
    <property type="entry name" value="P-loop containing nucleoside triphosphate hydrolases"/>
    <property type="match status" value="1"/>
</dbReference>
<dbReference type="Gene3D" id="3.40.50.300">
    <property type="entry name" value="P-loop containing nucleotide triphosphate hydrolases"/>
    <property type="match status" value="1"/>
</dbReference>
<sequence length="144" mass="15842">LDEVLRSTCKVTKLWPFQLELSIDVNDGIDVFCVIATGMGKTVILQSGAIAAHARGEKGIALIIVPTKVLVEQQADVASRRGLRALAINQDTVRDARLAACDLFKKLEKGEDVRMAVMTPSMLVGHEMKALLRKPAFIDLVRWM</sequence>
<proteinExistence type="predicted"/>
<dbReference type="Pfam" id="PF00270">
    <property type="entry name" value="DEAD"/>
    <property type="match status" value="1"/>
</dbReference>
<feature type="non-terminal residue" evidence="2">
    <location>
        <position position="1"/>
    </location>
</feature>
<name>A0AAD7GI01_MYCRO</name>
<evidence type="ECO:0000259" key="1">
    <source>
        <dbReference type="Pfam" id="PF00270"/>
    </source>
</evidence>
<dbReference type="EMBL" id="JARKIE010000068">
    <property type="protein sequence ID" value="KAJ7689946.1"/>
    <property type="molecule type" value="Genomic_DNA"/>
</dbReference>
<keyword evidence="2" id="KW-0378">Hydrolase</keyword>
<organism evidence="2 3">
    <name type="scientific">Mycena rosella</name>
    <name type="common">Pink bonnet</name>
    <name type="synonym">Agaricus rosellus</name>
    <dbReference type="NCBI Taxonomy" id="1033263"/>
    <lineage>
        <taxon>Eukaryota</taxon>
        <taxon>Fungi</taxon>
        <taxon>Dikarya</taxon>
        <taxon>Basidiomycota</taxon>
        <taxon>Agaricomycotina</taxon>
        <taxon>Agaricomycetes</taxon>
        <taxon>Agaricomycetidae</taxon>
        <taxon>Agaricales</taxon>
        <taxon>Marasmiineae</taxon>
        <taxon>Mycenaceae</taxon>
        <taxon>Mycena</taxon>
    </lineage>
</organism>
<feature type="non-terminal residue" evidence="2">
    <location>
        <position position="144"/>
    </location>
</feature>
<dbReference type="InterPro" id="IPR011545">
    <property type="entry name" value="DEAD/DEAH_box_helicase_dom"/>
</dbReference>
<protein>
    <submittedName>
        <fullName evidence="2">P-loop containing nucleoside triphosphate hydrolase protein</fullName>
    </submittedName>
</protein>
<comment type="caution">
    <text evidence="2">The sequence shown here is derived from an EMBL/GenBank/DDBJ whole genome shotgun (WGS) entry which is preliminary data.</text>
</comment>
<dbReference type="GO" id="GO:0016787">
    <property type="term" value="F:hydrolase activity"/>
    <property type="evidence" value="ECO:0007669"/>
    <property type="project" value="UniProtKB-KW"/>
</dbReference>
<dbReference type="GO" id="GO:0005524">
    <property type="term" value="F:ATP binding"/>
    <property type="evidence" value="ECO:0007669"/>
    <property type="project" value="InterPro"/>
</dbReference>
<dbReference type="Proteomes" id="UP001221757">
    <property type="component" value="Unassembled WGS sequence"/>
</dbReference>
<evidence type="ECO:0000313" key="3">
    <source>
        <dbReference type="Proteomes" id="UP001221757"/>
    </source>
</evidence>
<dbReference type="GO" id="GO:0003676">
    <property type="term" value="F:nucleic acid binding"/>
    <property type="evidence" value="ECO:0007669"/>
    <property type="project" value="InterPro"/>
</dbReference>
<accession>A0AAD7GI01</accession>
<dbReference type="AlphaFoldDB" id="A0AAD7GI01"/>
<reference evidence="2" key="1">
    <citation type="submission" date="2023-03" db="EMBL/GenBank/DDBJ databases">
        <title>Massive genome expansion in bonnet fungi (Mycena s.s.) driven by repeated elements and novel gene families across ecological guilds.</title>
        <authorList>
            <consortium name="Lawrence Berkeley National Laboratory"/>
            <person name="Harder C.B."/>
            <person name="Miyauchi S."/>
            <person name="Viragh M."/>
            <person name="Kuo A."/>
            <person name="Thoen E."/>
            <person name="Andreopoulos B."/>
            <person name="Lu D."/>
            <person name="Skrede I."/>
            <person name="Drula E."/>
            <person name="Henrissat B."/>
            <person name="Morin E."/>
            <person name="Kohler A."/>
            <person name="Barry K."/>
            <person name="LaButti K."/>
            <person name="Morin E."/>
            <person name="Salamov A."/>
            <person name="Lipzen A."/>
            <person name="Mereny Z."/>
            <person name="Hegedus B."/>
            <person name="Baldrian P."/>
            <person name="Stursova M."/>
            <person name="Weitz H."/>
            <person name="Taylor A."/>
            <person name="Grigoriev I.V."/>
            <person name="Nagy L.G."/>
            <person name="Martin F."/>
            <person name="Kauserud H."/>
        </authorList>
    </citation>
    <scope>NUCLEOTIDE SEQUENCE</scope>
    <source>
        <strain evidence="2">CBHHK067</strain>
    </source>
</reference>
<keyword evidence="3" id="KW-1185">Reference proteome</keyword>